<name>A0A6A8ME12_9LACO</name>
<dbReference type="OrthoDB" id="9805698at2"/>
<dbReference type="Gene3D" id="3.30.460.10">
    <property type="entry name" value="Beta Polymerase, domain 2"/>
    <property type="match status" value="1"/>
</dbReference>
<dbReference type="InterPro" id="IPR023068">
    <property type="entry name" value="CCA-adding_enz_firmicutes"/>
</dbReference>
<dbReference type="NCBIfam" id="NF009814">
    <property type="entry name" value="PRK13299.1"/>
    <property type="match status" value="1"/>
</dbReference>
<feature type="domain" description="tRNA nucleotidyltransferase/poly(A) polymerase RNA and SrmB- binding" evidence="13">
    <location>
        <begin position="175"/>
        <end position="232"/>
    </location>
</feature>
<dbReference type="PANTHER" id="PTHR46173">
    <property type="entry name" value="CCA TRNA NUCLEOTIDYLTRANSFERASE 1, MITOCHONDRIAL"/>
    <property type="match status" value="1"/>
</dbReference>
<comment type="catalytic activity">
    <reaction evidence="11">
        <text>a tRNA with a 3' CCA end + 2 CTP + ATP = a tRNA with a 3' CCACCA end + 3 diphosphate</text>
        <dbReference type="Rhea" id="RHEA:76235"/>
        <dbReference type="Rhea" id="RHEA-COMP:10468"/>
        <dbReference type="Rhea" id="RHEA-COMP:18655"/>
        <dbReference type="ChEBI" id="CHEBI:30616"/>
        <dbReference type="ChEBI" id="CHEBI:33019"/>
        <dbReference type="ChEBI" id="CHEBI:37563"/>
        <dbReference type="ChEBI" id="CHEBI:83071"/>
        <dbReference type="ChEBI" id="CHEBI:195187"/>
    </reaction>
</comment>
<comment type="caution">
    <text evidence="15">The sequence shown here is derived from an EMBL/GenBank/DDBJ whole genome shotgun (WGS) entry which is preliminary data.</text>
</comment>
<dbReference type="RefSeq" id="WP_154548383.1">
    <property type="nucleotide sequence ID" value="NZ_JBKZBY010000022.1"/>
</dbReference>
<feature type="binding site" evidence="11">
    <location>
        <position position="35"/>
    </location>
    <ligand>
        <name>CTP</name>
        <dbReference type="ChEBI" id="CHEBI:37563"/>
    </ligand>
</feature>
<dbReference type="InterPro" id="IPR002646">
    <property type="entry name" value="PolA_pol_head_dom"/>
</dbReference>
<dbReference type="InterPro" id="IPR032810">
    <property type="entry name" value="CCA-adding_enz_C"/>
</dbReference>
<feature type="binding site" evidence="11">
    <location>
        <position position="47"/>
    </location>
    <ligand>
        <name>Mg(2+)</name>
        <dbReference type="ChEBI" id="CHEBI:18420"/>
    </ligand>
</feature>
<evidence type="ECO:0000256" key="4">
    <source>
        <dbReference type="ARBA" id="ARBA00022695"/>
    </source>
</evidence>
<dbReference type="PANTHER" id="PTHR46173:SF1">
    <property type="entry name" value="CCA TRNA NUCLEOTIDYLTRANSFERASE 1, MITOCHONDRIAL"/>
    <property type="match status" value="1"/>
</dbReference>
<dbReference type="GO" id="GO:0001680">
    <property type="term" value="P:tRNA 3'-terminal CCA addition"/>
    <property type="evidence" value="ECO:0007669"/>
    <property type="project" value="UniProtKB-UniRule"/>
</dbReference>
<comment type="catalytic activity">
    <reaction evidence="11">
        <text>a tRNA precursor + 2 CTP + ATP = a tRNA with a 3' CCA end + 3 diphosphate</text>
        <dbReference type="Rhea" id="RHEA:14433"/>
        <dbReference type="Rhea" id="RHEA-COMP:10465"/>
        <dbReference type="Rhea" id="RHEA-COMP:10468"/>
        <dbReference type="ChEBI" id="CHEBI:30616"/>
        <dbReference type="ChEBI" id="CHEBI:33019"/>
        <dbReference type="ChEBI" id="CHEBI:37563"/>
        <dbReference type="ChEBI" id="CHEBI:74896"/>
        <dbReference type="ChEBI" id="CHEBI:83071"/>
        <dbReference type="EC" id="2.7.7.72"/>
    </reaction>
</comment>
<evidence type="ECO:0000256" key="7">
    <source>
        <dbReference type="ARBA" id="ARBA00022800"/>
    </source>
</evidence>
<protein>
    <recommendedName>
        <fullName evidence="11">CCA-adding enzyme</fullName>
        <ecNumber evidence="11">2.7.7.72</ecNumber>
    </recommendedName>
    <alternativeName>
        <fullName evidence="11">CCA tRNA nucleotidyltransferase</fullName>
    </alternativeName>
    <alternativeName>
        <fullName evidence="11">tRNA CCA-pyrophosphorylase</fullName>
    </alternativeName>
    <alternativeName>
        <fullName evidence="11">tRNA adenylyl-/cytidylyl- transferase</fullName>
    </alternativeName>
    <alternativeName>
        <fullName evidence="11">tRNA nucleotidyltransferase</fullName>
    </alternativeName>
    <alternativeName>
        <fullName evidence="11">tRNA-NT</fullName>
    </alternativeName>
</protein>
<keyword evidence="6 11" id="KW-0547">Nucleotide-binding</keyword>
<dbReference type="Pfam" id="PF01743">
    <property type="entry name" value="PolyA_pol"/>
    <property type="match status" value="1"/>
</dbReference>
<feature type="binding site" evidence="11">
    <location>
        <position position="162"/>
    </location>
    <ligand>
        <name>ATP</name>
        <dbReference type="ChEBI" id="CHEBI:30616"/>
    </ligand>
</feature>
<dbReference type="CDD" id="cd05398">
    <property type="entry name" value="NT_ClassII-CCAase"/>
    <property type="match status" value="1"/>
</dbReference>
<organism evidence="15 16">
    <name type="scientific">Lactobacillus porci</name>
    <dbReference type="NCBI Taxonomy" id="2012477"/>
    <lineage>
        <taxon>Bacteria</taxon>
        <taxon>Bacillati</taxon>
        <taxon>Bacillota</taxon>
        <taxon>Bacilli</taxon>
        <taxon>Lactobacillales</taxon>
        <taxon>Lactobacillaceae</taxon>
        <taxon>Lactobacillus</taxon>
    </lineage>
</organism>
<keyword evidence="10 11" id="KW-0694">RNA-binding</keyword>
<keyword evidence="2 11" id="KW-0808">Transferase</keyword>
<evidence type="ECO:0000256" key="2">
    <source>
        <dbReference type="ARBA" id="ARBA00022679"/>
    </source>
</evidence>
<dbReference type="GO" id="GO:0004810">
    <property type="term" value="F:CCA tRNA nucleotidyltransferase activity"/>
    <property type="evidence" value="ECO:0007669"/>
    <property type="project" value="UniProtKB-UniRule"/>
</dbReference>
<feature type="binding site" evidence="11">
    <location>
        <position position="162"/>
    </location>
    <ligand>
        <name>CTP</name>
        <dbReference type="ChEBI" id="CHEBI:37563"/>
    </ligand>
</feature>
<dbReference type="Gene3D" id="1.10.246.80">
    <property type="match status" value="1"/>
</dbReference>
<keyword evidence="9 11" id="KW-0460">Magnesium</keyword>
<evidence type="ECO:0000313" key="15">
    <source>
        <dbReference type="EMBL" id="MST87025.1"/>
    </source>
</evidence>
<feature type="domain" description="Poly A polymerase head" evidence="12">
    <location>
        <begin position="27"/>
        <end position="147"/>
    </location>
</feature>
<dbReference type="Gene3D" id="1.20.58.560">
    <property type="match status" value="1"/>
</dbReference>
<comment type="function">
    <text evidence="11">Catalyzes the addition and repair of the essential 3'-terminal CCA sequence in tRNAs without using a nucleic acid template. Adds these three nucleotides in the order of C, C, and A to the tRNA nucleotide-73, using CTP and ATP as substrates and producing inorganic pyrophosphate. tRNA 3'-terminal CCA addition is required both for tRNA processing and repair. Also involved in tRNA surveillance by mediating tandem CCA addition to generate a CCACCA at the 3' terminus of unstable tRNAs. While stable tRNAs receive only 3'-terminal CCA, unstable tRNAs are marked with CCACCA and rapidly degraded.</text>
</comment>
<feature type="binding site" evidence="11">
    <location>
        <position position="165"/>
    </location>
    <ligand>
        <name>ATP</name>
        <dbReference type="ChEBI" id="CHEBI:30616"/>
    </ligand>
</feature>
<keyword evidence="3 11" id="KW-0819">tRNA processing</keyword>
<comment type="similarity">
    <text evidence="11">Belongs to the tRNA nucleotidyltransferase/poly(A) polymerase family. Bacterial CCA-adding enzyme type 3 subfamily.</text>
</comment>
<dbReference type="GO" id="GO:0005524">
    <property type="term" value="F:ATP binding"/>
    <property type="evidence" value="ECO:0007669"/>
    <property type="project" value="UniProtKB-UniRule"/>
</dbReference>
<dbReference type="InterPro" id="IPR043519">
    <property type="entry name" value="NT_sf"/>
</dbReference>
<evidence type="ECO:0000256" key="6">
    <source>
        <dbReference type="ARBA" id="ARBA00022741"/>
    </source>
</evidence>
<evidence type="ECO:0000313" key="16">
    <source>
        <dbReference type="Proteomes" id="UP000438120"/>
    </source>
</evidence>
<evidence type="ECO:0000256" key="8">
    <source>
        <dbReference type="ARBA" id="ARBA00022840"/>
    </source>
</evidence>
<feature type="binding site" evidence="11">
    <location>
        <position position="168"/>
    </location>
    <ligand>
        <name>CTP</name>
        <dbReference type="ChEBI" id="CHEBI:37563"/>
    </ligand>
</feature>
<keyword evidence="16" id="KW-1185">Reference proteome</keyword>
<keyword evidence="7 11" id="KW-0692">RNA repair</keyword>
<comment type="miscellaneous">
    <text evidence="11">A single active site specifically recognizes both ATP and CTP and is responsible for their addition.</text>
</comment>
<feature type="domain" description="CCA-adding enzyme C-terminal" evidence="14">
    <location>
        <begin position="250"/>
        <end position="392"/>
    </location>
</feature>
<feature type="binding site" evidence="11">
    <location>
        <position position="116"/>
    </location>
    <ligand>
        <name>CTP</name>
        <dbReference type="ChEBI" id="CHEBI:37563"/>
    </ligand>
</feature>
<dbReference type="GO" id="GO:0000287">
    <property type="term" value="F:magnesium ion binding"/>
    <property type="evidence" value="ECO:0007669"/>
    <property type="project" value="UniProtKB-UniRule"/>
</dbReference>
<feature type="binding site" evidence="11">
    <location>
        <position position="32"/>
    </location>
    <ligand>
        <name>CTP</name>
        <dbReference type="ChEBI" id="CHEBI:37563"/>
    </ligand>
</feature>
<feature type="binding site" evidence="11">
    <location>
        <position position="116"/>
    </location>
    <ligand>
        <name>ATP</name>
        <dbReference type="ChEBI" id="CHEBI:30616"/>
    </ligand>
</feature>
<evidence type="ECO:0000256" key="11">
    <source>
        <dbReference type="HAMAP-Rule" id="MF_01263"/>
    </source>
</evidence>
<evidence type="ECO:0000256" key="10">
    <source>
        <dbReference type="ARBA" id="ARBA00022884"/>
    </source>
</evidence>
<evidence type="ECO:0000259" key="14">
    <source>
        <dbReference type="Pfam" id="PF13735"/>
    </source>
</evidence>
<keyword evidence="4 11" id="KW-0548">Nucleotidyltransferase</keyword>
<feature type="binding site" evidence="11">
    <location>
        <position position="45"/>
    </location>
    <ligand>
        <name>Mg(2+)</name>
        <dbReference type="ChEBI" id="CHEBI:18420"/>
    </ligand>
</feature>
<evidence type="ECO:0000256" key="5">
    <source>
        <dbReference type="ARBA" id="ARBA00022723"/>
    </source>
</evidence>
<proteinExistence type="inferred from homology"/>
<feature type="binding site" evidence="11">
    <location>
        <position position="159"/>
    </location>
    <ligand>
        <name>ATP</name>
        <dbReference type="ChEBI" id="CHEBI:30616"/>
    </ligand>
</feature>
<reference evidence="15 16" key="1">
    <citation type="submission" date="2019-08" db="EMBL/GenBank/DDBJ databases">
        <title>In-depth cultivation of the pig gut microbiome towards novel bacterial diversity and tailored functional studies.</title>
        <authorList>
            <person name="Wylensek D."/>
            <person name="Hitch T.C.A."/>
            <person name="Clavel T."/>
        </authorList>
    </citation>
    <scope>NUCLEOTIDE SEQUENCE [LARGE SCALE GENOMIC DNA]</scope>
    <source>
        <strain evidence="15 16">Bifido-178-WT-2B</strain>
    </source>
</reference>
<dbReference type="SUPFAM" id="SSF81891">
    <property type="entry name" value="Poly A polymerase C-terminal region-like"/>
    <property type="match status" value="1"/>
</dbReference>
<comment type="subunit">
    <text evidence="11">Homodimer.</text>
</comment>
<dbReference type="EC" id="2.7.7.72" evidence="11"/>
<dbReference type="GO" id="GO:0042245">
    <property type="term" value="P:RNA repair"/>
    <property type="evidence" value="ECO:0007669"/>
    <property type="project" value="UniProtKB-KW"/>
</dbReference>
<dbReference type="SUPFAM" id="SSF81301">
    <property type="entry name" value="Nucleotidyltransferase"/>
    <property type="match status" value="1"/>
</dbReference>
<evidence type="ECO:0000256" key="9">
    <source>
        <dbReference type="ARBA" id="ARBA00022842"/>
    </source>
</evidence>
<sequence>MKINQLPELFVKALPVLQTLEQAGFEAYFVGGCVRDLLLGRHIHDVDITTNAYPEEVKKCFDRTIDTGIQHGTVTALYGGESYEITTYRTESGYQDFRRPDKVTFVQNLDEDLKRRDFTINALAMNTKGEIVDLFHGLDDLDKKVIRAVGVAEERFHEDALRMMRAVRFMSQLQFSLEGRTRQAIVDNHELLSKISIERVREEFVKMGTGPDARRAFAEFLDTGLSEECPHLAGKKDQLTVFTSLKASPSSERVLWSLIVILLNLPEKAIGGFMKDWKNSNAMTRKVKGIAAAFDKLGQSPSDVDLFEMGALNLNDAIDAAFILGQPVDSKTLLDRYQKLPIKDSDDLAIDGRWLIAQGVRPGPKMGTLLNDIKTKVINGDLVNSELAIAKYVSQQL</sequence>
<feature type="binding site" evidence="11">
    <location>
        <position position="165"/>
    </location>
    <ligand>
        <name>CTP</name>
        <dbReference type="ChEBI" id="CHEBI:37563"/>
    </ligand>
</feature>
<dbReference type="HAMAP" id="MF_01263">
    <property type="entry name" value="CCA_bact_type3"/>
    <property type="match status" value="1"/>
</dbReference>
<dbReference type="Pfam" id="PF12627">
    <property type="entry name" value="PolyA_pol_RNAbd"/>
    <property type="match status" value="1"/>
</dbReference>
<dbReference type="AlphaFoldDB" id="A0A6A8ME12"/>
<keyword evidence="5 11" id="KW-0479">Metal-binding</keyword>
<evidence type="ECO:0000259" key="13">
    <source>
        <dbReference type="Pfam" id="PF12627"/>
    </source>
</evidence>
<feature type="binding site" evidence="11">
    <location>
        <position position="159"/>
    </location>
    <ligand>
        <name>CTP</name>
        <dbReference type="ChEBI" id="CHEBI:37563"/>
    </ligand>
</feature>
<evidence type="ECO:0000256" key="3">
    <source>
        <dbReference type="ARBA" id="ARBA00022694"/>
    </source>
</evidence>
<keyword evidence="8 11" id="KW-0067">ATP-binding</keyword>
<dbReference type="Gene3D" id="1.10.110.30">
    <property type="match status" value="1"/>
</dbReference>
<accession>A0A6A8ME12</accession>
<dbReference type="Proteomes" id="UP000438120">
    <property type="component" value="Unassembled WGS sequence"/>
</dbReference>
<dbReference type="EMBL" id="VUMX01000011">
    <property type="protein sequence ID" value="MST87025.1"/>
    <property type="molecule type" value="Genomic_DNA"/>
</dbReference>
<feature type="binding site" evidence="11">
    <location>
        <position position="32"/>
    </location>
    <ligand>
        <name>ATP</name>
        <dbReference type="ChEBI" id="CHEBI:30616"/>
    </ligand>
</feature>
<feature type="binding site" evidence="11">
    <location>
        <position position="168"/>
    </location>
    <ligand>
        <name>ATP</name>
        <dbReference type="ChEBI" id="CHEBI:30616"/>
    </ligand>
</feature>
<comment type="cofactor">
    <cofactor evidence="1 11">
        <name>Mg(2+)</name>
        <dbReference type="ChEBI" id="CHEBI:18420"/>
    </cofactor>
</comment>
<dbReference type="InterPro" id="IPR032828">
    <property type="entry name" value="PolyA_RNA-bd"/>
</dbReference>
<dbReference type="GO" id="GO:0160016">
    <property type="term" value="F:CCACCA tRNA nucleotidyltransferase activity"/>
    <property type="evidence" value="ECO:0007669"/>
    <property type="project" value="RHEA"/>
</dbReference>
<dbReference type="InterPro" id="IPR050264">
    <property type="entry name" value="Bact_CCA-adding_enz_type3_sf"/>
</dbReference>
<feature type="binding site" evidence="11">
    <location>
        <position position="35"/>
    </location>
    <ligand>
        <name>ATP</name>
        <dbReference type="ChEBI" id="CHEBI:30616"/>
    </ligand>
</feature>
<evidence type="ECO:0000256" key="1">
    <source>
        <dbReference type="ARBA" id="ARBA00001946"/>
    </source>
</evidence>
<evidence type="ECO:0000259" key="12">
    <source>
        <dbReference type="Pfam" id="PF01743"/>
    </source>
</evidence>
<gene>
    <name evidence="11" type="primary">cca</name>
    <name evidence="15" type="ORF">FYJ62_05080</name>
</gene>
<dbReference type="Pfam" id="PF13735">
    <property type="entry name" value="tRNA_NucTran2_2"/>
    <property type="match status" value="1"/>
</dbReference>
<dbReference type="GO" id="GO:0000049">
    <property type="term" value="F:tRNA binding"/>
    <property type="evidence" value="ECO:0007669"/>
    <property type="project" value="UniProtKB-UniRule"/>
</dbReference>